<gene>
    <name evidence="5" type="ORF">G1C98_1702</name>
</gene>
<keyword evidence="4" id="KW-1133">Transmembrane helix</keyword>
<dbReference type="SUPFAM" id="SSF63817">
    <property type="entry name" value="Sortase"/>
    <property type="match status" value="1"/>
</dbReference>
<dbReference type="InterPro" id="IPR042003">
    <property type="entry name" value="Sortase_E"/>
</dbReference>
<evidence type="ECO:0000256" key="4">
    <source>
        <dbReference type="SAM" id="Phobius"/>
    </source>
</evidence>
<evidence type="ECO:0000256" key="1">
    <source>
        <dbReference type="ARBA" id="ARBA00022801"/>
    </source>
</evidence>
<sequence length="369" mass="40545">MKHGAQPQSQSQNGGFLRQLMGIVAEILITLAVVCALYIAWQMWWTGVQAERVQAQTREQTSWSDPASAANAKIAQPQQGDAPVQPESANYGDLVAQIYIPRFGQNWERNIVEGTDAAQLARHGLGHYPDTQMPGQVGNFAVAGHRNGYGQPLGDVDKLQTGDPIVVRSQDYWYVYTYTKHKIVSPKDTDVIAANPDNPGATATKRMITLTTCEPKYSTPTSRWIVWGELKYWAKVADGMPKELASTGNDGKVKFAANSTAYLSPAAKMGSLAPYVRGALIAWLIFFIAAAAAWRWPAMRAIRLGERPRPDASIYGTLMRLQPGVLPIRILLTALLLFAAAASLFEWGFPWAASHIPIMQQMSNYVALN</sequence>
<keyword evidence="4" id="KW-0472">Membrane</keyword>
<dbReference type="InterPro" id="IPR023365">
    <property type="entry name" value="Sortase_dom-sf"/>
</dbReference>
<reference evidence="5 6" key="1">
    <citation type="submission" date="2020-02" db="EMBL/GenBank/DDBJ databases">
        <title>Characterization of phylogenetic diversity of novel bifidobacterial species isolated in Czech ZOOs.</title>
        <authorList>
            <person name="Lugli G.A."/>
            <person name="Vera N.B."/>
            <person name="Ventura M."/>
        </authorList>
    </citation>
    <scope>NUCLEOTIDE SEQUENCE [LARGE SCALE GENOMIC DNA]</scope>
    <source>
        <strain evidence="5 6">DSM 109960</strain>
    </source>
</reference>
<dbReference type="AlphaFoldDB" id="A0A7Y0HWI8"/>
<feature type="transmembrane region" description="Helical" evidence="4">
    <location>
        <begin position="275"/>
        <end position="294"/>
    </location>
</feature>
<dbReference type="GO" id="GO:0016787">
    <property type="term" value="F:hydrolase activity"/>
    <property type="evidence" value="ECO:0007669"/>
    <property type="project" value="UniProtKB-KW"/>
</dbReference>
<feature type="transmembrane region" description="Helical" evidence="4">
    <location>
        <begin position="20"/>
        <end position="41"/>
    </location>
</feature>
<comment type="caution">
    <text evidence="5">The sequence shown here is derived from an EMBL/GenBank/DDBJ whole genome shotgun (WGS) entry which is preliminary data.</text>
</comment>
<feature type="region of interest" description="Disordered" evidence="3">
    <location>
        <begin position="59"/>
        <end position="87"/>
    </location>
</feature>
<keyword evidence="1" id="KW-0378">Hydrolase</keyword>
<keyword evidence="6" id="KW-1185">Reference proteome</keyword>
<name>A0A7Y0HWI8_9BIFI</name>
<dbReference type="EMBL" id="JAAIIF010000018">
    <property type="protein sequence ID" value="NMM96964.1"/>
    <property type="molecule type" value="Genomic_DNA"/>
</dbReference>
<evidence type="ECO:0000313" key="6">
    <source>
        <dbReference type="Proteomes" id="UP000529710"/>
    </source>
</evidence>
<feature type="active site" description="Acyl-thioester intermediate" evidence="2">
    <location>
        <position position="213"/>
    </location>
</feature>
<dbReference type="NCBIfam" id="TIGR01076">
    <property type="entry name" value="sortase_fam"/>
    <property type="match status" value="1"/>
</dbReference>
<organism evidence="5 6">
    <name type="scientific">Bifidobacterium erythrocebi</name>
    <dbReference type="NCBI Taxonomy" id="2675325"/>
    <lineage>
        <taxon>Bacteria</taxon>
        <taxon>Bacillati</taxon>
        <taxon>Actinomycetota</taxon>
        <taxon>Actinomycetes</taxon>
        <taxon>Bifidobacteriales</taxon>
        <taxon>Bifidobacteriaceae</taxon>
        <taxon>Bifidobacterium</taxon>
    </lineage>
</organism>
<dbReference type="Pfam" id="PF04203">
    <property type="entry name" value="Sortase"/>
    <property type="match status" value="1"/>
</dbReference>
<dbReference type="NCBIfam" id="NF033747">
    <property type="entry name" value="class_E_sortase"/>
    <property type="match status" value="1"/>
</dbReference>
<evidence type="ECO:0000256" key="3">
    <source>
        <dbReference type="SAM" id="MobiDB-lite"/>
    </source>
</evidence>
<evidence type="ECO:0000256" key="2">
    <source>
        <dbReference type="PIRSR" id="PIRSR605754-1"/>
    </source>
</evidence>
<dbReference type="CDD" id="cd05830">
    <property type="entry name" value="Sortase_E"/>
    <property type="match status" value="1"/>
</dbReference>
<protein>
    <submittedName>
        <fullName evidence="5">Sortase</fullName>
    </submittedName>
</protein>
<dbReference type="InterPro" id="IPR053465">
    <property type="entry name" value="Sortase_Class_E"/>
</dbReference>
<dbReference type="InterPro" id="IPR005754">
    <property type="entry name" value="Sortase"/>
</dbReference>
<proteinExistence type="predicted"/>
<evidence type="ECO:0000313" key="5">
    <source>
        <dbReference type="EMBL" id="NMM96964.1"/>
    </source>
</evidence>
<feature type="transmembrane region" description="Helical" evidence="4">
    <location>
        <begin position="328"/>
        <end position="349"/>
    </location>
</feature>
<dbReference type="Proteomes" id="UP000529710">
    <property type="component" value="Unassembled WGS sequence"/>
</dbReference>
<feature type="active site" description="Proton donor/acceptor" evidence="2">
    <location>
        <position position="145"/>
    </location>
</feature>
<accession>A0A7Y0HWI8</accession>
<dbReference type="Gene3D" id="2.40.260.10">
    <property type="entry name" value="Sortase"/>
    <property type="match status" value="1"/>
</dbReference>
<keyword evidence="4" id="KW-0812">Transmembrane</keyword>